<dbReference type="Gene3D" id="3.20.20.60">
    <property type="entry name" value="Phosphoenolpyruvate-binding domains"/>
    <property type="match status" value="1"/>
</dbReference>
<proteinExistence type="inferred from homology"/>
<comment type="similarity">
    <text evidence="1">Belongs to the HpcH/HpaI aldolase family.</text>
</comment>
<comment type="caution">
    <text evidence="5">The sequence shown here is derived from an EMBL/GenBank/DDBJ whole genome shotgun (WGS) entry which is preliminary data.</text>
</comment>
<accession>A0ABT1LDA0</accession>
<gene>
    <name evidence="5" type="ORF">NK718_10350</name>
</gene>
<dbReference type="PANTHER" id="PTHR30502:SF0">
    <property type="entry name" value="PHOSPHOENOLPYRUVATE CARBOXYLASE FAMILY PROTEIN"/>
    <property type="match status" value="1"/>
</dbReference>
<dbReference type="EMBL" id="JANCLU010000008">
    <property type="protein sequence ID" value="MCP8938916.1"/>
    <property type="molecule type" value="Genomic_DNA"/>
</dbReference>
<keyword evidence="2" id="KW-0479">Metal-binding</keyword>
<dbReference type="Pfam" id="PF03328">
    <property type="entry name" value="HpcH_HpaI"/>
    <property type="match status" value="1"/>
</dbReference>
<evidence type="ECO:0000313" key="6">
    <source>
        <dbReference type="Proteomes" id="UP001205890"/>
    </source>
</evidence>
<sequence>MPSADAFAALSHRWGRPPGLLTAWLGIPSPILAGVVAREGVDCVTLDMQHGGFDLAAAVLGIGQVMLAGKPALVRVPVGDYATASRLLDSGAAGIIAPMVNSVADARALVEFTKFPPVGARSWGPVLAMDASGLGPADYLRRANGLTKAIAMVETRESLAALDDILAVEGVDGVFVGPSDLSITLSGGAHVDAEHKDVDAALDHVLARCRAAGKAACVFAPSGPRAGEMRRRGFDLVALANDVGQVRLGVKTMLEQAGAAKGPATQGY</sequence>
<dbReference type="GO" id="GO:0016829">
    <property type="term" value="F:lyase activity"/>
    <property type="evidence" value="ECO:0007669"/>
    <property type="project" value="UniProtKB-KW"/>
</dbReference>
<name>A0ABT1LDA0_9HYPH</name>
<dbReference type="SUPFAM" id="SSF51621">
    <property type="entry name" value="Phosphoenolpyruvate/pyruvate domain"/>
    <property type="match status" value="1"/>
</dbReference>
<evidence type="ECO:0000256" key="1">
    <source>
        <dbReference type="ARBA" id="ARBA00005568"/>
    </source>
</evidence>
<keyword evidence="3 5" id="KW-0456">Lyase</keyword>
<feature type="domain" description="HpcH/HpaI aldolase/citrate lyase" evidence="4">
    <location>
        <begin position="24"/>
        <end position="246"/>
    </location>
</feature>
<dbReference type="RefSeq" id="WP_254741421.1">
    <property type="nucleotide sequence ID" value="NZ_JANCLU010000008.1"/>
</dbReference>
<protein>
    <submittedName>
        <fullName evidence="5">Aldolase/citrate lyase family protein</fullName>
    </submittedName>
</protein>
<evidence type="ECO:0000313" key="5">
    <source>
        <dbReference type="EMBL" id="MCP8938916.1"/>
    </source>
</evidence>
<reference evidence="5 6" key="1">
    <citation type="submission" date="2022-07" db="EMBL/GenBank/DDBJ databases">
        <authorList>
            <person name="Li W.-J."/>
            <person name="Deng Q.-Q."/>
        </authorList>
    </citation>
    <scope>NUCLEOTIDE SEQUENCE [LARGE SCALE GENOMIC DNA]</scope>
    <source>
        <strain evidence="5 6">SYSU M60028</strain>
    </source>
</reference>
<evidence type="ECO:0000259" key="4">
    <source>
        <dbReference type="Pfam" id="PF03328"/>
    </source>
</evidence>
<evidence type="ECO:0000256" key="2">
    <source>
        <dbReference type="ARBA" id="ARBA00022723"/>
    </source>
</evidence>
<dbReference type="InterPro" id="IPR050251">
    <property type="entry name" value="HpcH-HpaI_aldolase"/>
</dbReference>
<organism evidence="5 6">
    <name type="scientific">Alsobacter ponti</name>
    <dbReference type="NCBI Taxonomy" id="2962936"/>
    <lineage>
        <taxon>Bacteria</taxon>
        <taxon>Pseudomonadati</taxon>
        <taxon>Pseudomonadota</taxon>
        <taxon>Alphaproteobacteria</taxon>
        <taxon>Hyphomicrobiales</taxon>
        <taxon>Alsobacteraceae</taxon>
        <taxon>Alsobacter</taxon>
    </lineage>
</organism>
<keyword evidence="6" id="KW-1185">Reference proteome</keyword>
<evidence type="ECO:0000256" key="3">
    <source>
        <dbReference type="ARBA" id="ARBA00023239"/>
    </source>
</evidence>
<dbReference type="InterPro" id="IPR005000">
    <property type="entry name" value="Aldolase/citrate-lyase_domain"/>
</dbReference>
<dbReference type="PANTHER" id="PTHR30502">
    <property type="entry name" value="2-KETO-3-DEOXY-L-RHAMNONATE ALDOLASE"/>
    <property type="match status" value="1"/>
</dbReference>
<dbReference type="InterPro" id="IPR015813">
    <property type="entry name" value="Pyrv/PenolPyrv_kinase-like_dom"/>
</dbReference>
<dbReference type="Proteomes" id="UP001205890">
    <property type="component" value="Unassembled WGS sequence"/>
</dbReference>
<dbReference type="InterPro" id="IPR040442">
    <property type="entry name" value="Pyrv_kinase-like_dom_sf"/>
</dbReference>